<sequence>MSIFHNQGVVELHRESIKVHDWHLYINIVVPFKHESIPVPTQQSSVSQKRDNSFLVRELQPRVEDTMQCELTLFVHIIELVNLRLCHESIEKSGIIMSSILCNFVAIERSRPVDVDLFESFVKLFIRNRSRVLEDIQVSHLFLRKLIDPIFVIGDDFFVWIIKSLHGYIVSEIILCHKHQIEINVTLLCWNCTSKTFQFSDRVGDRKFLISNEVGIKTAIHHRRIFCNRNLISAIHGKEQNGRRNRSVR</sequence>
<dbReference type="RefSeq" id="XP_046060982.1">
    <property type="nucleotide sequence ID" value="XM_046204993.1"/>
</dbReference>
<comment type="caution">
    <text evidence="1">The sequence shown here is derived from an EMBL/GenBank/DDBJ whole genome shotgun (WGS) entry which is preliminary data.</text>
</comment>
<dbReference type="Proteomes" id="UP000769157">
    <property type="component" value="Unassembled WGS sequence"/>
</dbReference>
<dbReference type="AlphaFoldDB" id="A0A9P8T4B8"/>
<evidence type="ECO:0000313" key="2">
    <source>
        <dbReference type="Proteomes" id="UP000769157"/>
    </source>
</evidence>
<gene>
    <name evidence="1" type="ORF">OGAPHI_003966</name>
</gene>
<evidence type="ECO:0000313" key="1">
    <source>
        <dbReference type="EMBL" id="KAH3665778.1"/>
    </source>
</evidence>
<dbReference type="EMBL" id="JAEUBE010000295">
    <property type="protein sequence ID" value="KAH3665778.1"/>
    <property type="molecule type" value="Genomic_DNA"/>
</dbReference>
<protein>
    <submittedName>
        <fullName evidence="1">Uncharacterized protein</fullName>
    </submittedName>
</protein>
<accession>A0A9P8T4B8</accession>
<reference evidence="1" key="2">
    <citation type="submission" date="2021-01" db="EMBL/GenBank/DDBJ databases">
        <authorList>
            <person name="Schikora-Tamarit M.A."/>
        </authorList>
    </citation>
    <scope>NUCLEOTIDE SEQUENCE</scope>
    <source>
        <strain evidence="1">CBS6075</strain>
    </source>
</reference>
<proteinExistence type="predicted"/>
<organism evidence="1 2">
    <name type="scientific">Ogataea philodendri</name>
    <dbReference type="NCBI Taxonomy" id="1378263"/>
    <lineage>
        <taxon>Eukaryota</taxon>
        <taxon>Fungi</taxon>
        <taxon>Dikarya</taxon>
        <taxon>Ascomycota</taxon>
        <taxon>Saccharomycotina</taxon>
        <taxon>Pichiomycetes</taxon>
        <taxon>Pichiales</taxon>
        <taxon>Pichiaceae</taxon>
        <taxon>Ogataea</taxon>
    </lineage>
</organism>
<dbReference type="GeneID" id="70235931"/>
<keyword evidence="2" id="KW-1185">Reference proteome</keyword>
<reference evidence="1" key="1">
    <citation type="journal article" date="2021" name="Open Biol.">
        <title>Shared evolutionary footprints suggest mitochondrial oxidative damage underlies multiple complex I losses in fungi.</title>
        <authorList>
            <person name="Schikora-Tamarit M.A."/>
            <person name="Marcet-Houben M."/>
            <person name="Nosek J."/>
            <person name="Gabaldon T."/>
        </authorList>
    </citation>
    <scope>NUCLEOTIDE SEQUENCE</scope>
    <source>
        <strain evidence="1">CBS6075</strain>
    </source>
</reference>
<name>A0A9P8T4B8_9ASCO</name>